<sequence>MLPSMFFCTIACAAITIARASNILVFMPMPFKSHVRGFQPLFEELSRRGHNVTVVSSYPQNRQIANYTDIGPFISKNHERNVMEMVNMNFVTSALSVWEVGVKFSKILTHKAMVDFLQTNSVSFDLVIIETCCQEYTVALGHKFNAPVINLVPTMLWSSISKWIHVPSTFSYIPNVLLEITSDMSFTQRLKNTITGVLQLYIENYLYLPKMKEVMDTHFIYKGWESRPSLEDMLNNVSLTLVNSHHAVGVSRPYLPGVIDVGGMHIKESNSLSEDLQTFIESAEHGVIYFSFGSLINLNHLPKEKLNVFFGTIEKLKQKVILKWIPDGSIKLSQNVLTGSWFPQSDILAHPNVRLFITHGGLHSLEETVYYAKPVVAVPFFGDQHLNMKLVETKGYGKVVDYFEITEESFGNAIKEVLSDPTFKKNVEIQSRVYRDQPMKPLQRAVYWVEYVIRNGGAGHLKSDSVELNDMQYFLFDIVFILLILIVCIVWSCYLIVVRNASKLL</sequence>
<evidence type="ECO:0000256" key="5">
    <source>
        <dbReference type="ARBA" id="ARBA00022692"/>
    </source>
</evidence>
<dbReference type="Pfam" id="PF00201">
    <property type="entry name" value="UDPGT"/>
    <property type="match status" value="1"/>
</dbReference>
<keyword evidence="14" id="KW-1185">Reference proteome</keyword>
<evidence type="ECO:0000256" key="7">
    <source>
        <dbReference type="ARBA" id="ARBA00022989"/>
    </source>
</evidence>
<proteinExistence type="inferred from homology"/>
<evidence type="ECO:0000256" key="6">
    <source>
        <dbReference type="ARBA" id="ARBA00022824"/>
    </source>
</evidence>
<dbReference type="OrthoDB" id="5835829at2759"/>
<comment type="catalytic activity">
    <reaction evidence="12">
        <text>glucuronate acceptor + UDP-alpha-D-glucuronate = acceptor beta-D-glucuronoside + UDP + H(+)</text>
        <dbReference type="Rhea" id="RHEA:21032"/>
        <dbReference type="ChEBI" id="CHEBI:15378"/>
        <dbReference type="ChEBI" id="CHEBI:58052"/>
        <dbReference type="ChEBI" id="CHEBI:58223"/>
        <dbReference type="ChEBI" id="CHEBI:132367"/>
        <dbReference type="ChEBI" id="CHEBI:132368"/>
        <dbReference type="EC" id="2.4.1.17"/>
    </reaction>
</comment>
<dbReference type="PANTHER" id="PTHR48043">
    <property type="entry name" value="EG:EG0003.4 PROTEIN-RELATED"/>
    <property type="match status" value="1"/>
</dbReference>
<dbReference type="GeneID" id="100161618"/>
<feature type="transmembrane region" description="Helical" evidence="12">
    <location>
        <begin position="473"/>
        <end position="497"/>
    </location>
</feature>
<dbReference type="InterPro" id="IPR002213">
    <property type="entry name" value="UDP_glucos_trans"/>
</dbReference>
<evidence type="ECO:0000256" key="11">
    <source>
        <dbReference type="RuleBase" id="RU003718"/>
    </source>
</evidence>
<evidence type="ECO:0000256" key="4">
    <source>
        <dbReference type="ARBA" id="ARBA00022679"/>
    </source>
</evidence>
<reference evidence="13" key="2">
    <citation type="submission" date="2022-06" db="UniProtKB">
        <authorList>
            <consortium name="EnsemblMetazoa"/>
        </authorList>
    </citation>
    <scope>IDENTIFICATION</scope>
</reference>
<dbReference type="PROSITE" id="PS00375">
    <property type="entry name" value="UDPGT"/>
    <property type="match status" value="1"/>
</dbReference>
<dbReference type="Proteomes" id="UP000007819">
    <property type="component" value="Chromosome A2"/>
</dbReference>
<keyword evidence="12" id="KW-0732">Signal</keyword>
<dbReference type="FunFam" id="3.40.50.2000:FF:000050">
    <property type="entry name" value="UDP-glucuronosyltransferase"/>
    <property type="match status" value="1"/>
</dbReference>
<keyword evidence="9" id="KW-0325">Glycoprotein</keyword>
<dbReference type="PANTHER" id="PTHR48043:SF159">
    <property type="entry name" value="EG:EG0003.4 PROTEIN-RELATED"/>
    <property type="match status" value="1"/>
</dbReference>
<dbReference type="OMA" id="PMPFKSH"/>
<evidence type="ECO:0000256" key="2">
    <source>
        <dbReference type="ARBA" id="ARBA00009995"/>
    </source>
</evidence>
<comment type="subcellular location">
    <subcellularLocation>
        <location evidence="10">Endomembrane system</location>
        <topology evidence="10">Single-pass type I membrane protein</topology>
    </subcellularLocation>
    <subcellularLocation>
        <location evidence="1">Endoplasmic reticulum</location>
    </subcellularLocation>
    <subcellularLocation>
        <location evidence="12">Membrane</location>
        <topology evidence="12">Single-pass membrane protein</topology>
    </subcellularLocation>
</comment>
<comment type="similarity">
    <text evidence="2 11">Belongs to the UDP-glycosyltransferase family.</text>
</comment>
<dbReference type="CDD" id="cd03784">
    <property type="entry name" value="GT1_Gtf-like"/>
    <property type="match status" value="1"/>
</dbReference>
<feature type="signal peptide" evidence="12">
    <location>
        <begin position="1"/>
        <end position="20"/>
    </location>
</feature>
<keyword evidence="3 11" id="KW-0328">Glycosyltransferase</keyword>
<keyword evidence="7 12" id="KW-1133">Transmembrane helix</keyword>
<dbReference type="KEGG" id="api:100161618"/>
<reference evidence="14" key="1">
    <citation type="submission" date="2010-06" db="EMBL/GenBank/DDBJ databases">
        <authorList>
            <person name="Jiang H."/>
            <person name="Abraham K."/>
            <person name="Ali S."/>
            <person name="Alsbrooks S.L."/>
            <person name="Anim B.N."/>
            <person name="Anosike U.S."/>
            <person name="Attaway T."/>
            <person name="Bandaranaike D.P."/>
            <person name="Battles P.K."/>
            <person name="Bell S.N."/>
            <person name="Bell A.V."/>
            <person name="Beltran B."/>
            <person name="Bickham C."/>
            <person name="Bustamante Y."/>
            <person name="Caleb T."/>
            <person name="Canada A."/>
            <person name="Cardenas V."/>
            <person name="Carter K."/>
            <person name="Chacko J."/>
            <person name="Chandrabose M.N."/>
            <person name="Chavez D."/>
            <person name="Chavez A."/>
            <person name="Chen L."/>
            <person name="Chu H.-S."/>
            <person name="Claassen K.J."/>
            <person name="Cockrell R."/>
            <person name="Collins M."/>
            <person name="Cooper J.A."/>
            <person name="Cree A."/>
            <person name="Curry S.M."/>
            <person name="Da Y."/>
            <person name="Dao M.D."/>
            <person name="Das B."/>
            <person name="Davila M.-L."/>
            <person name="Davy-Carroll L."/>
            <person name="Denson S."/>
            <person name="Dinh H."/>
            <person name="Ebong V.E."/>
            <person name="Edwards J.R."/>
            <person name="Egan A."/>
            <person name="El-Daye J."/>
            <person name="Escobedo L."/>
            <person name="Fernandez S."/>
            <person name="Fernando P.R."/>
            <person name="Flagg N."/>
            <person name="Forbes L.D."/>
            <person name="Fowler R.G."/>
            <person name="Fu Q."/>
            <person name="Gabisi R.A."/>
            <person name="Ganer J."/>
            <person name="Garbino Pronczuk A."/>
            <person name="Garcia R.M."/>
            <person name="Garner T."/>
            <person name="Garrett T.E."/>
            <person name="Gonzalez D.A."/>
            <person name="Hamid H."/>
            <person name="Hawkins E.S."/>
            <person name="Hirani K."/>
            <person name="Hogues M.E."/>
            <person name="Hollins B."/>
            <person name="Hsiao C.-H."/>
            <person name="Jabil R."/>
            <person name="James M.L."/>
            <person name="Jhangiani S.N."/>
            <person name="Johnson B."/>
            <person name="Johnson Q."/>
            <person name="Joshi V."/>
            <person name="Kalu J.B."/>
            <person name="Kam C."/>
            <person name="Kashfia A."/>
            <person name="Keebler J."/>
            <person name="Kisamo H."/>
            <person name="Kovar C.L."/>
            <person name="Lago L.A."/>
            <person name="Lai C.-Y."/>
            <person name="Laidlaw J."/>
            <person name="Lara F."/>
            <person name="Le T.-K."/>
            <person name="Lee S.L."/>
            <person name="Legall F.H."/>
            <person name="Lemon S.J."/>
            <person name="Lewis L.R."/>
            <person name="Li B."/>
            <person name="Liu Y."/>
            <person name="Liu Y.-S."/>
            <person name="Lopez J."/>
            <person name="Lozado R.J."/>
            <person name="Lu J."/>
            <person name="Madu R.C."/>
            <person name="Maheshwari M."/>
            <person name="Maheshwari R."/>
            <person name="Malloy K."/>
            <person name="Martinez E."/>
            <person name="Mathew T."/>
            <person name="Mercado I.C."/>
            <person name="Mercado C."/>
            <person name="Meyer B."/>
            <person name="Montgomery K."/>
            <person name="Morgan M.B."/>
            <person name="Munidasa M."/>
            <person name="Nazareth L.V."/>
            <person name="Nelson J."/>
            <person name="Ng B.M."/>
            <person name="Nguyen N.B."/>
            <person name="Nguyen P.Q."/>
            <person name="Nguyen T."/>
            <person name="Obregon M."/>
            <person name="Okwuonu G.O."/>
            <person name="Onwere C.G."/>
            <person name="Orozco G."/>
            <person name="Parra A."/>
            <person name="Patel S."/>
            <person name="Patil S."/>
            <person name="Perez A."/>
            <person name="Perez Y."/>
            <person name="Pham C."/>
            <person name="Primus E.L."/>
            <person name="Pu L.-L."/>
            <person name="Puazo M."/>
            <person name="Qin X."/>
            <person name="Quiroz J.B."/>
            <person name="Reese J."/>
            <person name="Richards S."/>
            <person name="Rives C.M."/>
            <person name="Robberts R."/>
            <person name="Ruiz S.J."/>
            <person name="Ruiz M.J."/>
            <person name="Santibanez J."/>
            <person name="Schneider B.W."/>
            <person name="Sisson I."/>
            <person name="Smith M."/>
            <person name="Sodergren E."/>
            <person name="Song X.-Z."/>
            <person name="Song B.B."/>
            <person name="Summersgill H."/>
            <person name="Thelus R."/>
            <person name="Thornton R.D."/>
            <person name="Trejos Z.Y."/>
            <person name="Usmani K."/>
            <person name="Vattathil S."/>
            <person name="Villasana D."/>
            <person name="Walker D.L."/>
            <person name="Wang S."/>
            <person name="Wang K."/>
            <person name="White C.S."/>
            <person name="Williams A.C."/>
            <person name="Williamson J."/>
            <person name="Wilson K."/>
            <person name="Woghiren I.O."/>
            <person name="Woodworth J.R."/>
            <person name="Worley K.C."/>
            <person name="Wright R.A."/>
            <person name="Wu W."/>
            <person name="Young L."/>
            <person name="Zhang L."/>
            <person name="Zhang J."/>
            <person name="Zhu Y."/>
            <person name="Muzny D.M."/>
            <person name="Weinstock G."/>
            <person name="Gibbs R.A."/>
        </authorList>
    </citation>
    <scope>NUCLEOTIDE SEQUENCE [LARGE SCALE GENOMIC DNA]</scope>
    <source>
        <strain evidence="14">LSR1</strain>
    </source>
</reference>
<dbReference type="Gene3D" id="3.40.50.2000">
    <property type="entry name" value="Glycogen Phosphorylase B"/>
    <property type="match status" value="2"/>
</dbReference>
<evidence type="ECO:0000313" key="13">
    <source>
        <dbReference type="EnsemblMetazoa" id="XP_001952770.1"/>
    </source>
</evidence>
<accession>A0A8R2AA81</accession>
<dbReference type="InterPro" id="IPR050271">
    <property type="entry name" value="UDP-glycosyltransferase"/>
</dbReference>
<dbReference type="GO" id="GO:0005783">
    <property type="term" value="C:endoplasmic reticulum"/>
    <property type="evidence" value="ECO:0007669"/>
    <property type="project" value="UniProtKB-SubCell"/>
</dbReference>
<evidence type="ECO:0000256" key="12">
    <source>
        <dbReference type="RuleBase" id="RU362059"/>
    </source>
</evidence>
<keyword evidence="8 12" id="KW-0472">Membrane</keyword>
<dbReference type="InterPro" id="IPR035595">
    <property type="entry name" value="UDP_glycos_trans_CS"/>
</dbReference>
<dbReference type="RefSeq" id="XP_001952770.1">
    <property type="nucleotide sequence ID" value="XM_001952735.4"/>
</dbReference>
<evidence type="ECO:0000256" key="1">
    <source>
        <dbReference type="ARBA" id="ARBA00004240"/>
    </source>
</evidence>
<dbReference type="AlphaFoldDB" id="A0A8R2AA81"/>
<evidence type="ECO:0000256" key="8">
    <source>
        <dbReference type="ARBA" id="ARBA00023136"/>
    </source>
</evidence>
<dbReference type="EnsemblMetazoa" id="XM_001952735.5">
    <property type="protein sequence ID" value="XP_001952770.1"/>
    <property type="gene ID" value="LOC100161618"/>
</dbReference>
<feature type="chain" id="PRO_5035963086" description="UDP-glucuronosyltransferase" evidence="12">
    <location>
        <begin position="21"/>
        <end position="505"/>
    </location>
</feature>
<dbReference type="EC" id="2.4.1.17" evidence="12"/>
<organism evidence="13 14">
    <name type="scientific">Acyrthosiphon pisum</name>
    <name type="common">Pea aphid</name>
    <dbReference type="NCBI Taxonomy" id="7029"/>
    <lineage>
        <taxon>Eukaryota</taxon>
        <taxon>Metazoa</taxon>
        <taxon>Ecdysozoa</taxon>
        <taxon>Arthropoda</taxon>
        <taxon>Hexapoda</taxon>
        <taxon>Insecta</taxon>
        <taxon>Pterygota</taxon>
        <taxon>Neoptera</taxon>
        <taxon>Paraneoptera</taxon>
        <taxon>Hemiptera</taxon>
        <taxon>Sternorrhyncha</taxon>
        <taxon>Aphidomorpha</taxon>
        <taxon>Aphidoidea</taxon>
        <taxon>Aphididae</taxon>
        <taxon>Macrosiphini</taxon>
        <taxon>Acyrthosiphon</taxon>
    </lineage>
</organism>
<keyword evidence="6" id="KW-0256">Endoplasmic reticulum</keyword>
<name>A0A8R2AA81_ACYPI</name>
<dbReference type="SUPFAM" id="SSF53756">
    <property type="entry name" value="UDP-Glycosyltransferase/glycogen phosphorylase"/>
    <property type="match status" value="1"/>
</dbReference>
<evidence type="ECO:0000256" key="9">
    <source>
        <dbReference type="ARBA" id="ARBA00023180"/>
    </source>
</evidence>
<dbReference type="GO" id="GO:0015020">
    <property type="term" value="F:glucuronosyltransferase activity"/>
    <property type="evidence" value="ECO:0007669"/>
    <property type="project" value="UniProtKB-EC"/>
</dbReference>
<evidence type="ECO:0000256" key="3">
    <source>
        <dbReference type="ARBA" id="ARBA00022676"/>
    </source>
</evidence>
<evidence type="ECO:0000313" key="14">
    <source>
        <dbReference type="Proteomes" id="UP000007819"/>
    </source>
</evidence>
<dbReference type="GO" id="GO:0016020">
    <property type="term" value="C:membrane"/>
    <property type="evidence" value="ECO:0007669"/>
    <property type="project" value="UniProtKB-SubCell"/>
</dbReference>
<keyword evidence="4 11" id="KW-0808">Transferase</keyword>
<keyword evidence="5 12" id="KW-0812">Transmembrane</keyword>
<evidence type="ECO:0000256" key="10">
    <source>
        <dbReference type="ARBA" id="ARBA00046288"/>
    </source>
</evidence>
<protein>
    <recommendedName>
        <fullName evidence="12">UDP-glucuronosyltransferase</fullName>
        <ecNumber evidence="12">2.4.1.17</ecNumber>
    </recommendedName>
</protein>